<evidence type="ECO:0000313" key="4">
    <source>
        <dbReference type="Proteomes" id="UP000193467"/>
    </source>
</evidence>
<name>A0A1Y2FRT5_9BASI</name>
<dbReference type="EMBL" id="MCGR01000014">
    <property type="protein sequence ID" value="ORY86698.1"/>
    <property type="molecule type" value="Genomic_DNA"/>
</dbReference>
<sequence>MFCSAVVSLCDVWEGGANCSLAARVLLGGTVIVGLLVVLLRQHRDRRATPRLLLPCTQVSIATEKSQNQSGGSTRSLEPSTHTLASDHLLPPYTRSSTFTISSTLPLCLIPTLLPPSQPPIPNELLFLPSPALETYRNGR</sequence>
<feature type="transmembrane region" description="Helical" evidence="2">
    <location>
        <begin position="21"/>
        <end position="40"/>
    </location>
</feature>
<evidence type="ECO:0000256" key="2">
    <source>
        <dbReference type="SAM" id="Phobius"/>
    </source>
</evidence>
<dbReference type="Proteomes" id="UP000193467">
    <property type="component" value="Unassembled WGS sequence"/>
</dbReference>
<proteinExistence type="predicted"/>
<feature type="compositionally biased region" description="Polar residues" evidence="1">
    <location>
        <begin position="64"/>
        <end position="84"/>
    </location>
</feature>
<reference evidence="3 4" key="1">
    <citation type="submission" date="2016-07" db="EMBL/GenBank/DDBJ databases">
        <title>Pervasive Adenine N6-methylation of Active Genes in Fungi.</title>
        <authorList>
            <consortium name="DOE Joint Genome Institute"/>
            <person name="Mondo S.J."/>
            <person name="Dannebaum R.O."/>
            <person name="Kuo R.C."/>
            <person name="Labutti K."/>
            <person name="Haridas S."/>
            <person name="Kuo A."/>
            <person name="Salamov A."/>
            <person name="Ahrendt S.R."/>
            <person name="Lipzen A."/>
            <person name="Sullivan W."/>
            <person name="Andreopoulos W.B."/>
            <person name="Clum A."/>
            <person name="Lindquist E."/>
            <person name="Daum C."/>
            <person name="Ramamoorthy G.K."/>
            <person name="Gryganskyi A."/>
            <person name="Culley D."/>
            <person name="Magnuson J.K."/>
            <person name="James T.Y."/>
            <person name="O'Malley M.A."/>
            <person name="Stajich J.E."/>
            <person name="Spatafora J.W."/>
            <person name="Visel A."/>
            <person name="Grigoriev I.V."/>
        </authorList>
    </citation>
    <scope>NUCLEOTIDE SEQUENCE [LARGE SCALE GENOMIC DNA]</scope>
    <source>
        <strain evidence="3 4">62-1032</strain>
    </source>
</reference>
<dbReference type="InParanoid" id="A0A1Y2FRT5"/>
<feature type="region of interest" description="Disordered" evidence="1">
    <location>
        <begin position="64"/>
        <end position="89"/>
    </location>
</feature>
<comment type="caution">
    <text evidence="3">The sequence shown here is derived from an EMBL/GenBank/DDBJ whole genome shotgun (WGS) entry which is preliminary data.</text>
</comment>
<keyword evidence="2" id="KW-1133">Transmembrane helix</keyword>
<accession>A0A1Y2FRT5</accession>
<keyword evidence="2" id="KW-0812">Transmembrane</keyword>
<dbReference type="AlphaFoldDB" id="A0A1Y2FRT5"/>
<gene>
    <name evidence="3" type="ORF">BCR35DRAFT_44820</name>
</gene>
<evidence type="ECO:0000313" key="3">
    <source>
        <dbReference type="EMBL" id="ORY86698.1"/>
    </source>
</evidence>
<keyword evidence="2" id="KW-0472">Membrane</keyword>
<evidence type="ECO:0000256" key="1">
    <source>
        <dbReference type="SAM" id="MobiDB-lite"/>
    </source>
</evidence>
<protein>
    <submittedName>
        <fullName evidence="3">Uncharacterized protein</fullName>
    </submittedName>
</protein>
<keyword evidence="4" id="KW-1185">Reference proteome</keyword>
<organism evidence="3 4">
    <name type="scientific">Leucosporidium creatinivorum</name>
    <dbReference type="NCBI Taxonomy" id="106004"/>
    <lineage>
        <taxon>Eukaryota</taxon>
        <taxon>Fungi</taxon>
        <taxon>Dikarya</taxon>
        <taxon>Basidiomycota</taxon>
        <taxon>Pucciniomycotina</taxon>
        <taxon>Microbotryomycetes</taxon>
        <taxon>Leucosporidiales</taxon>
        <taxon>Leucosporidium</taxon>
    </lineage>
</organism>